<evidence type="ECO:0008006" key="3">
    <source>
        <dbReference type="Google" id="ProtNLM"/>
    </source>
</evidence>
<dbReference type="AlphaFoldDB" id="A0AAN6ZLW7"/>
<dbReference type="InterPro" id="IPR032710">
    <property type="entry name" value="NTF2-like_dom_sf"/>
</dbReference>
<dbReference type="Gene3D" id="3.10.450.50">
    <property type="match status" value="1"/>
</dbReference>
<sequence length="139" mass="15786">MANQQASTSATENAQLKAHYQSYIDYCNQQNYEGILGFYTSPISINDVPGAPSQVTDQIKSIFEAFPDWRWEIRRFIIDGEYMAVHFNITGTHQGTFQGIEATGRHIATTELTLYRLADGQFSHVWPFVDFASIIKQIS</sequence>
<protein>
    <recommendedName>
        <fullName evidence="3">Ester cyclase</fullName>
    </recommendedName>
</protein>
<gene>
    <name evidence="1" type="ORF">C8A04DRAFT_29882</name>
</gene>
<dbReference type="GeneID" id="87817776"/>
<dbReference type="SUPFAM" id="SSF54427">
    <property type="entry name" value="NTF2-like"/>
    <property type="match status" value="1"/>
</dbReference>
<evidence type="ECO:0000313" key="1">
    <source>
        <dbReference type="EMBL" id="KAK4142434.1"/>
    </source>
</evidence>
<comment type="caution">
    <text evidence="1">The sequence shown here is derived from an EMBL/GenBank/DDBJ whole genome shotgun (WGS) entry which is preliminary data.</text>
</comment>
<reference evidence="1" key="2">
    <citation type="submission" date="2023-05" db="EMBL/GenBank/DDBJ databases">
        <authorList>
            <consortium name="Lawrence Berkeley National Laboratory"/>
            <person name="Steindorff A."/>
            <person name="Hensen N."/>
            <person name="Bonometti L."/>
            <person name="Westerberg I."/>
            <person name="Brannstrom I.O."/>
            <person name="Guillou S."/>
            <person name="Cros-Aarteil S."/>
            <person name="Calhoun S."/>
            <person name="Haridas S."/>
            <person name="Kuo A."/>
            <person name="Mondo S."/>
            <person name="Pangilinan J."/>
            <person name="Riley R."/>
            <person name="Labutti K."/>
            <person name="Andreopoulos B."/>
            <person name="Lipzen A."/>
            <person name="Chen C."/>
            <person name="Yanf M."/>
            <person name="Daum C."/>
            <person name="Ng V."/>
            <person name="Clum A."/>
            <person name="Ohm R."/>
            <person name="Martin F."/>
            <person name="Silar P."/>
            <person name="Natvig D."/>
            <person name="Lalanne C."/>
            <person name="Gautier V."/>
            <person name="Ament-Velasquez S.L."/>
            <person name="Kruys A."/>
            <person name="Hutchinson M.I."/>
            <person name="Powell A.J."/>
            <person name="Barry K."/>
            <person name="Miller A.N."/>
            <person name="Grigoriev I.V."/>
            <person name="Debuchy R."/>
            <person name="Gladieux P."/>
            <person name="Thoren M.H."/>
            <person name="Johannesson H."/>
        </authorList>
    </citation>
    <scope>NUCLEOTIDE SEQUENCE</scope>
    <source>
        <strain evidence="1">CBS 141.50</strain>
    </source>
</reference>
<dbReference type="PANTHER" id="PTHR38436">
    <property type="entry name" value="POLYKETIDE CYCLASE SNOAL-LIKE DOMAIN"/>
    <property type="match status" value="1"/>
</dbReference>
<reference evidence="1" key="1">
    <citation type="journal article" date="2023" name="Mol. Phylogenet. Evol.">
        <title>Genome-scale phylogeny and comparative genomics of the fungal order Sordariales.</title>
        <authorList>
            <person name="Hensen N."/>
            <person name="Bonometti L."/>
            <person name="Westerberg I."/>
            <person name="Brannstrom I.O."/>
            <person name="Guillou S."/>
            <person name="Cros-Aarteil S."/>
            <person name="Calhoun S."/>
            <person name="Haridas S."/>
            <person name="Kuo A."/>
            <person name="Mondo S."/>
            <person name="Pangilinan J."/>
            <person name="Riley R."/>
            <person name="LaButti K."/>
            <person name="Andreopoulos B."/>
            <person name="Lipzen A."/>
            <person name="Chen C."/>
            <person name="Yan M."/>
            <person name="Daum C."/>
            <person name="Ng V."/>
            <person name="Clum A."/>
            <person name="Steindorff A."/>
            <person name="Ohm R.A."/>
            <person name="Martin F."/>
            <person name="Silar P."/>
            <person name="Natvig D.O."/>
            <person name="Lalanne C."/>
            <person name="Gautier V."/>
            <person name="Ament-Velasquez S.L."/>
            <person name="Kruys A."/>
            <person name="Hutchinson M.I."/>
            <person name="Powell A.J."/>
            <person name="Barry K."/>
            <person name="Miller A.N."/>
            <person name="Grigoriev I.V."/>
            <person name="Debuchy R."/>
            <person name="Gladieux P."/>
            <person name="Hiltunen Thoren M."/>
            <person name="Johannesson H."/>
        </authorList>
    </citation>
    <scope>NUCLEOTIDE SEQUENCE</scope>
    <source>
        <strain evidence="1">CBS 141.50</strain>
    </source>
</reference>
<dbReference type="Proteomes" id="UP001302676">
    <property type="component" value="Unassembled WGS sequence"/>
</dbReference>
<dbReference type="PANTHER" id="PTHR38436:SF1">
    <property type="entry name" value="ESTER CYCLASE"/>
    <property type="match status" value="1"/>
</dbReference>
<keyword evidence="2" id="KW-1185">Reference proteome</keyword>
<proteinExistence type="predicted"/>
<name>A0AAN6ZLW7_9PEZI</name>
<accession>A0AAN6ZLW7</accession>
<dbReference type="InterPro" id="IPR009959">
    <property type="entry name" value="Cyclase_SnoaL-like"/>
</dbReference>
<dbReference type="RefSeq" id="XP_062635805.1">
    <property type="nucleotide sequence ID" value="XM_062781163.1"/>
</dbReference>
<evidence type="ECO:0000313" key="2">
    <source>
        <dbReference type="Proteomes" id="UP001302676"/>
    </source>
</evidence>
<dbReference type="EMBL" id="MU853597">
    <property type="protein sequence ID" value="KAK4142434.1"/>
    <property type="molecule type" value="Genomic_DNA"/>
</dbReference>
<dbReference type="GO" id="GO:0030638">
    <property type="term" value="P:polyketide metabolic process"/>
    <property type="evidence" value="ECO:0007669"/>
    <property type="project" value="InterPro"/>
</dbReference>
<dbReference type="Pfam" id="PF07366">
    <property type="entry name" value="SnoaL"/>
    <property type="match status" value="1"/>
</dbReference>
<organism evidence="1 2">
    <name type="scientific">Dichotomopilus funicola</name>
    <dbReference type="NCBI Taxonomy" id="1934379"/>
    <lineage>
        <taxon>Eukaryota</taxon>
        <taxon>Fungi</taxon>
        <taxon>Dikarya</taxon>
        <taxon>Ascomycota</taxon>
        <taxon>Pezizomycotina</taxon>
        <taxon>Sordariomycetes</taxon>
        <taxon>Sordariomycetidae</taxon>
        <taxon>Sordariales</taxon>
        <taxon>Chaetomiaceae</taxon>
        <taxon>Dichotomopilus</taxon>
    </lineage>
</organism>